<evidence type="ECO:0000256" key="13">
    <source>
        <dbReference type="RuleBase" id="RU365058"/>
    </source>
</evidence>
<dbReference type="Gene3D" id="3.30.40.10">
    <property type="entry name" value="Zinc/RING finger domain, C3HC4 (zinc finger)"/>
    <property type="match status" value="1"/>
</dbReference>
<evidence type="ECO:0000313" key="17">
    <source>
        <dbReference type="EMBL" id="PRW61222.1"/>
    </source>
</evidence>
<dbReference type="AlphaFoldDB" id="A0A2P6U4J0"/>
<dbReference type="SMART" id="SM00439">
    <property type="entry name" value="BAH"/>
    <property type="match status" value="1"/>
</dbReference>
<feature type="compositionally biased region" description="Low complexity" evidence="14">
    <location>
        <begin position="712"/>
        <end position="739"/>
    </location>
</feature>
<keyword evidence="9" id="KW-0460">Magnesium</keyword>
<evidence type="ECO:0000256" key="5">
    <source>
        <dbReference type="ARBA" id="ARBA00022741"/>
    </source>
</evidence>
<evidence type="ECO:0000256" key="8">
    <source>
        <dbReference type="ARBA" id="ARBA00022840"/>
    </source>
</evidence>
<evidence type="ECO:0000256" key="11">
    <source>
        <dbReference type="ARBA" id="ARBA00023242"/>
    </source>
</evidence>
<dbReference type="STRING" id="3076.A0A2P6U4J0"/>
<evidence type="ECO:0000256" key="1">
    <source>
        <dbReference type="ARBA" id="ARBA00004123"/>
    </source>
</evidence>
<feature type="compositionally biased region" description="Low complexity" evidence="14">
    <location>
        <begin position="89"/>
        <end position="141"/>
    </location>
</feature>
<feature type="compositionally biased region" description="Gly residues" evidence="14">
    <location>
        <begin position="395"/>
        <end position="410"/>
    </location>
</feature>
<dbReference type="InterPro" id="IPR043151">
    <property type="entry name" value="BAH_sf"/>
</dbReference>
<dbReference type="GO" id="GO:0005664">
    <property type="term" value="C:nuclear origin of replication recognition complex"/>
    <property type="evidence" value="ECO:0007669"/>
    <property type="project" value="TreeGrafter"/>
</dbReference>
<dbReference type="Gene3D" id="3.40.50.300">
    <property type="entry name" value="P-loop containing nucleotide triphosphate hydrolases"/>
    <property type="match status" value="1"/>
</dbReference>
<comment type="subunit">
    <text evidence="13">Component of the origin recognition complex (ORC) composed of at least ORC1, ORC2, ORC3, ORC4, ORC5 and ORC6. ORC is regulated in a cell-cycle and development dependent manner. It is sequentially assembled at the exit from anaphase of mitosis and disassembled as cells enter S phase. Binds unmodified and methylated histone H3.</text>
</comment>
<keyword evidence="10 13" id="KW-0238">DNA-binding</keyword>
<dbReference type="Pfam" id="PF22606">
    <property type="entry name" value="Cdc6-ORC-like_ATPase_lid"/>
    <property type="match status" value="1"/>
</dbReference>
<feature type="region of interest" description="Disordered" evidence="14">
    <location>
        <begin position="395"/>
        <end position="418"/>
    </location>
</feature>
<dbReference type="FunFam" id="3.40.50.300:FF:000199">
    <property type="entry name" value="Origin recognition complex subunit 1"/>
    <property type="match status" value="1"/>
</dbReference>
<reference evidence="17 18" key="1">
    <citation type="journal article" date="2018" name="Plant J.">
        <title>Genome sequences of Chlorella sorokiniana UTEX 1602 and Micractinium conductrix SAG 241.80: implications to maltose excretion by a green alga.</title>
        <authorList>
            <person name="Arriola M.B."/>
            <person name="Velmurugan N."/>
            <person name="Zhang Y."/>
            <person name="Plunkett M.H."/>
            <person name="Hondzo H."/>
            <person name="Barney B.M."/>
        </authorList>
    </citation>
    <scope>NUCLEOTIDE SEQUENCE [LARGE SCALE GENOMIC DNA]</scope>
    <source>
        <strain evidence="18">UTEX 1602</strain>
    </source>
</reference>
<dbReference type="Proteomes" id="UP000239899">
    <property type="component" value="Unassembled WGS sequence"/>
</dbReference>
<comment type="subcellular location">
    <subcellularLocation>
        <location evidence="1 13">Nucleus</location>
    </subcellularLocation>
</comment>
<keyword evidence="3 13" id="KW-0235">DNA replication</keyword>
<evidence type="ECO:0000259" key="16">
    <source>
        <dbReference type="PROSITE" id="PS51038"/>
    </source>
</evidence>
<evidence type="ECO:0000256" key="10">
    <source>
        <dbReference type="ARBA" id="ARBA00023125"/>
    </source>
</evidence>
<dbReference type="InterPro" id="IPR013083">
    <property type="entry name" value="Znf_RING/FYVE/PHD"/>
</dbReference>
<evidence type="ECO:0000313" key="18">
    <source>
        <dbReference type="Proteomes" id="UP000239899"/>
    </source>
</evidence>
<dbReference type="InterPro" id="IPR011011">
    <property type="entry name" value="Znf_FYVE_PHD"/>
</dbReference>
<feature type="region of interest" description="Disordered" evidence="14">
    <location>
        <begin position="1004"/>
        <end position="1026"/>
    </location>
</feature>
<dbReference type="PROSITE" id="PS50016">
    <property type="entry name" value="ZF_PHD_2"/>
    <property type="match status" value="1"/>
</dbReference>
<keyword evidence="6 12" id="KW-0863">Zinc-finger</keyword>
<evidence type="ECO:0000256" key="3">
    <source>
        <dbReference type="ARBA" id="ARBA00022705"/>
    </source>
</evidence>
<proteinExistence type="inferred from homology"/>
<keyword evidence="11 13" id="KW-0539">Nucleus</keyword>
<dbReference type="InterPro" id="IPR054425">
    <property type="entry name" value="Cdc6_ORC1-like_ATPase_lid"/>
</dbReference>
<feature type="compositionally biased region" description="Acidic residues" evidence="14">
    <location>
        <begin position="920"/>
        <end position="929"/>
    </location>
</feature>
<dbReference type="InterPro" id="IPR019787">
    <property type="entry name" value="Znf_PHD-finger"/>
</dbReference>
<dbReference type="InterPro" id="IPR001025">
    <property type="entry name" value="BAH_dom"/>
</dbReference>
<feature type="region of interest" description="Disordered" evidence="14">
    <location>
        <begin position="1082"/>
        <end position="1101"/>
    </location>
</feature>
<keyword evidence="5 13" id="KW-0547">Nucleotide-binding</keyword>
<evidence type="ECO:0000256" key="9">
    <source>
        <dbReference type="ARBA" id="ARBA00022842"/>
    </source>
</evidence>
<dbReference type="Pfam" id="PF13191">
    <property type="entry name" value="AAA_16"/>
    <property type="match status" value="1"/>
</dbReference>
<dbReference type="SMART" id="SM00382">
    <property type="entry name" value="AAA"/>
    <property type="match status" value="1"/>
</dbReference>
<feature type="region of interest" description="Disordered" evidence="14">
    <location>
        <begin position="358"/>
        <end position="382"/>
    </location>
</feature>
<dbReference type="InterPro" id="IPR003593">
    <property type="entry name" value="AAA+_ATPase"/>
</dbReference>
<dbReference type="SMART" id="SM00249">
    <property type="entry name" value="PHD"/>
    <property type="match status" value="1"/>
</dbReference>
<dbReference type="OrthoDB" id="1926878at2759"/>
<comment type="caution">
    <text evidence="17">The sequence shown here is derived from an EMBL/GenBank/DDBJ whole genome shotgun (WGS) entry which is preliminary data.</text>
</comment>
<organism evidence="17 18">
    <name type="scientific">Chlorella sorokiniana</name>
    <name type="common">Freshwater green alga</name>
    <dbReference type="NCBI Taxonomy" id="3076"/>
    <lineage>
        <taxon>Eukaryota</taxon>
        <taxon>Viridiplantae</taxon>
        <taxon>Chlorophyta</taxon>
        <taxon>core chlorophytes</taxon>
        <taxon>Trebouxiophyceae</taxon>
        <taxon>Chlorellales</taxon>
        <taxon>Chlorellaceae</taxon>
        <taxon>Chlorella clade</taxon>
        <taxon>Chlorella</taxon>
    </lineage>
</organism>
<evidence type="ECO:0000256" key="14">
    <source>
        <dbReference type="SAM" id="MobiDB-lite"/>
    </source>
</evidence>
<evidence type="ECO:0000256" key="4">
    <source>
        <dbReference type="ARBA" id="ARBA00022723"/>
    </source>
</evidence>
<dbReference type="PROSITE" id="PS51038">
    <property type="entry name" value="BAH"/>
    <property type="match status" value="1"/>
</dbReference>
<accession>A0A2P6U4J0</accession>
<keyword evidence="7" id="KW-0862">Zinc</keyword>
<evidence type="ECO:0000256" key="2">
    <source>
        <dbReference type="ARBA" id="ARBA00008398"/>
    </source>
</evidence>
<keyword evidence="18" id="KW-1185">Reference proteome</keyword>
<dbReference type="GO" id="GO:0008270">
    <property type="term" value="F:zinc ion binding"/>
    <property type="evidence" value="ECO:0007669"/>
    <property type="project" value="UniProtKB-KW"/>
</dbReference>
<feature type="compositionally biased region" description="Acidic residues" evidence="14">
    <location>
        <begin position="358"/>
        <end position="380"/>
    </location>
</feature>
<dbReference type="Gene3D" id="1.10.8.60">
    <property type="match status" value="1"/>
</dbReference>
<feature type="region of interest" description="Disordered" evidence="14">
    <location>
        <begin position="1"/>
        <end position="146"/>
    </location>
</feature>
<comment type="similarity">
    <text evidence="2 13">Belongs to the ORC1 family.</text>
</comment>
<evidence type="ECO:0000259" key="15">
    <source>
        <dbReference type="PROSITE" id="PS50016"/>
    </source>
</evidence>
<evidence type="ECO:0000256" key="6">
    <source>
        <dbReference type="ARBA" id="ARBA00022771"/>
    </source>
</evidence>
<comment type="function">
    <text evidence="13">Component of the origin recognition complex (ORC) that binds origins of replication. DNA-binding is ATP-dependent, however specific DNA sequences that define origins of replication have not been identified so far. ORC is required to assemble the pre-replication complex necessary to initiate DNA replication.</text>
</comment>
<dbReference type="SUPFAM" id="SSF57903">
    <property type="entry name" value="FYVE/PHD zinc finger"/>
    <property type="match status" value="1"/>
</dbReference>
<dbReference type="GO" id="GO:0003682">
    <property type="term" value="F:chromatin binding"/>
    <property type="evidence" value="ECO:0007669"/>
    <property type="project" value="InterPro"/>
</dbReference>
<dbReference type="GO" id="GO:0005524">
    <property type="term" value="F:ATP binding"/>
    <property type="evidence" value="ECO:0007669"/>
    <property type="project" value="UniProtKB-KW"/>
</dbReference>
<keyword evidence="8 13" id="KW-0067">ATP-binding</keyword>
<feature type="region of interest" description="Disordered" evidence="14">
    <location>
        <begin position="920"/>
        <end position="971"/>
    </location>
</feature>
<keyword evidence="4" id="KW-0479">Metal-binding</keyword>
<dbReference type="InterPro" id="IPR027417">
    <property type="entry name" value="P-loop_NTPase"/>
</dbReference>
<dbReference type="Gene3D" id="2.30.30.490">
    <property type="match status" value="1"/>
</dbReference>
<feature type="compositionally biased region" description="Low complexity" evidence="14">
    <location>
        <begin position="951"/>
        <end position="961"/>
    </location>
</feature>
<dbReference type="GO" id="GO:0006270">
    <property type="term" value="P:DNA replication initiation"/>
    <property type="evidence" value="ECO:0007669"/>
    <property type="project" value="TreeGrafter"/>
</dbReference>
<feature type="domain" description="PHD-type" evidence="15">
    <location>
        <begin position="185"/>
        <end position="236"/>
    </location>
</feature>
<evidence type="ECO:0000256" key="7">
    <source>
        <dbReference type="ARBA" id="ARBA00022833"/>
    </source>
</evidence>
<evidence type="ECO:0000256" key="12">
    <source>
        <dbReference type="PROSITE-ProRule" id="PRU00146"/>
    </source>
</evidence>
<dbReference type="CDD" id="cd00009">
    <property type="entry name" value="AAA"/>
    <property type="match status" value="1"/>
</dbReference>
<dbReference type="InterPro" id="IPR050311">
    <property type="entry name" value="ORC1/CDC6"/>
</dbReference>
<dbReference type="GO" id="GO:0033314">
    <property type="term" value="P:mitotic DNA replication checkpoint signaling"/>
    <property type="evidence" value="ECO:0007669"/>
    <property type="project" value="TreeGrafter"/>
</dbReference>
<protein>
    <recommendedName>
        <fullName evidence="13">Origin recognition complex subunit 1</fullName>
    </recommendedName>
</protein>
<dbReference type="InterPro" id="IPR001965">
    <property type="entry name" value="Znf_PHD"/>
</dbReference>
<feature type="region of interest" description="Disordered" evidence="14">
    <location>
        <begin position="702"/>
        <end position="746"/>
    </location>
</feature>
<dbReference type="InterPro" id="IPR041664">
    <property type="entry name" value="AAA_16"/>
</dbReference>
<dbReference type="PANTHER" id="PTHR10763">
    <property type="entry name" value="CELL DIVISION CONTROL PROTEIN 6-RELATED"/>
    <property type="match status" value="1"/>
</dbReference>
<feature type="compositionally biased region" description="Basic and acidic residues" evidence="14">
    <location>
        <begin position="702"/>
        <end position="711"/>
    </location>
</feature>
<feature type="compositionally biased region" description="Pro residues" evidence="14">
    <location>
        <begin position="1089"/>
        <end position="1098"/>
    </location>
</feature>
<sequence length="1165" mass="125555">MAGNKLSPSKRTRDGALVGGQRRLSDMGVNMRMTRHGKLASNKELQRLQGPLGVGAQQQKGAAPLGRGLRHTALPPTPAGQTPAGRGLASASKAAKPPAAKTPAAKTPAAKAPATAAKGRAPASAAKGKQPAAQQQEGKAAGKAKRKVLPKVKHCGETYEPGHMVYVLTDDSLVGRDLSEDEGEDYPCMVCGGTDTRRQVMLECDRCLAGCHLACCSPPLDDVPEGEWVCPECAAGKAPPPRRAATARERFLQQQGLALARIEAIWQEPNGDVECTFRWYGLPEDTHTGRQRHHLAREVFLLSTRDVASVESILRRAHVLPPREFGTGASSRLGEDVFVCEYQYDEAWQRFRRLSEFDSESEDEADDWAPASDSEDEGDDFCPSSAELLAERGIMPGGGVRRRGGGGGRRGAINRRKQGGEDYLAQVGAMAVPEHARARRGRAGGAQGALAQARSVLTLTAVPRSLPCREAERQQIADFVGEVLKEDSGKCLYVSGIPGTGKTATVLEVMRAQKRKSEAGEAPPFQFVEINGLRLPTPQHAYSALYEALTGDRASPPRAAAALEEMFSAGGGGAGRKERRPCVVLVDEMDLLVNKTQTVLYNLFEWPGRKGSRLSIIGVANTMDLPERLHPRIGSRLAGRRVVFQPYSKDQLVTIVRSRLEGIEAFHPNSVEFIARRIANNSGDVRRCLELCRRSAEIAEERMHRQQRQQDEQQQQQAGSSQAAGGSSQAASGSSSPSAEEPETGMVKMKHVAEAISEMFNTGHMKLLREGCRLDKLLLAAIYLETVSSGNPECLLADVWERLRLLASYNQEPAYDFAAVLERAAELGAKRLIICDPGARRVRVKVALNVASNDVCSALSRDAELPWLEQALSRATMAPVTVADPRQGEQPVTGMAQAEWDGQQDYADYLEQRYGLGLAPEEEGADYPDDGSTYATTSVATHERRPPPARQPSRPATAAQRLSRNRAAKRAVTDTTLLNHLSTLYHMNRRIYENYKKAGLLADGGSASTPASRPATAGGSRPATAPSAAAALHYRYDTQPAAAARQAGARGHARAQSMPPRSAGAAVAAAEAEALIAAVRPAAEAPRPDTAPPAPAPPSFVRRHVQNSRSALKAAILDEIVEHRVYEGARLKALFRSYLKLNSGEPFYPTLVGVVDELRAELGVA</sequence>
<feature type="domain" description="BAH" evidence="16">
    <location>
        <begin position="234"/>
        <end position="355"/>
    </location>
</feature>
<dbReference type="SUPFAM" id="SSF52540">
    <property type="entry name" value="P-loop containing nucleoside triphosphate hydrolases"/>
    <property type="match status" value="1"/>
</dbReference>
<dbReference type="PANTHER" id="PTHR10763:SF23">
    <property type="entry name" value="ORIGIN RECOGNITION COMPLEX SUBUNIT 1"/>
    <property type="match status" value="1"/>
</dbReference>
<gene>
    <name evidence="17" type="ORF">C2E21_0107</name>
</gene>
<name>A0A2P6U4J0_CHLSO</name>
<dbReference type="Pfam" id="PF01426">
    <property type="entry name" value="BAH"/>
    <property type="match status" value="1"/>
</dbReference>
<feature type="region of interest" description="Disordered" evidence="14">
    <location>
        <begin position="1041"/>
        <end position="1064"/>
    </location>
</feature>
<dbReference type="GO" id="GO:0003688">
    <property type="term" value="F:DNA replication origin binding"/>
    <property type="evidence" value="ECO:0007669"/>
    <property type="project" value="TreeGrafter"/>
</dbReference>
<dbReference type="EMBL" id="LHPG02000001">
    <property type="protein sequence ID" value="PRW61222.1"/>
    <property type="molecule type" value="Genomic_DNA"/>
</dbReference>